<dbReference type="PANTHER" id="PTHR43048:SF3">
    <property type="entry name" value="METHYLMALONYL-COA EPIMERASE, MITOCHONDRIAL"/>
    <property type="match status" value="1"/>
</dbReference>
<dbReference type="CDD" id="cd06587">
    <property type="entry name" value="VOC"/>
    <property type="match status" value="1"/>
</dbReference>
<dbReference type="SUPFAM" id="SSF54593">
    <property type="entry name" value="Glyoxalase/Bleomycin resistance protein/Dihydroxybiphenyl dioxygenase"/>
    <property type="match status" value="1"/>
</dbReference>
<dbReference type="InterPro" id="IPR029068">
    <property type="entry name" value="Glyas_Bleomycin-R_OHBP_Dase"/>
</dbReference>
<organism evidence="3 4">
    <name type="scientific">Metabacillus arenae</name>
    <dbReference type="NCBI Taxonomy" id="2771434"/>
    <lineage>
        <taxon>Bacteria</taxon>
        <taxon>Bacillati</taxon>
        <taxon>Bacillota</taxon>
        <taxon>Bacilli</taxon>
        <taxon>Bacillales</taxon>
        <taxon>Bacillaceae</taxon>
        <taxon>Metabacillus</taxon>
    </lineage>
</organism>
<dbReference type="InterPro" id="IPR004360">
    <property type="entry name" value="Glyas_Fos-R_dOase_dom"/>
</dbReference>
<dbReference type="PANTHER" id="PTHR43048">
    <property type="entry name" value="METHYLMALONYL-COA EPIMERASE"/>
    <property type="match status" value="1"/>
</dbReference>
<dbReference type="InterPro" id="IPR051785">
    <property type="entry name" value="MMCE/EMCE_epimerase"/>
</dbReference>
<comment type="caution">
    <text evidence="3">The sequence shown here is derived from an EMBL/GenBank/DDBJ whole genome shotgun (WGS) entry which is preliminary data.</text>
</comment>
<dbReference type="RefSeq" id="WP_191162567.1">
    <property type="nucleotide sequence ID" value="NZ_JACXAI010000054.1"/>
</dbReference>
<evidence type="ECO:0000313" key="3">
    <source>
        <dbReference type="EMBL" id="MBD1383415.1"/>
    </source>
</evidence>
<dbReference type="GO" id="GO:0004462">
    <property type="term" value="F:lactoylglutathione lyase activity"/>
    <property type="evidence" value="ECO:0007669"/>
    <property type="project" value="InterPro"/>
</dbReference>
<dbReference type="GO" id="GO:0046491">
    <property type="term" value="P:L-methylmalonyl-CoA metabolic process"/>
    <property type="evidence" value="ECO:0007669"/>
    <property type="project" value="TreeGrafter"/>
</dbReference>
<dbReference type="GO" id="GO:0004493">
    <property type="term" value="F:methylmalonyl-CoA epimerase activity"/>
    <property type="evidence" value="ECO:0007669"/>
    <property type="project" value="TreeGrafter"/>
</dbReference>
<protein>
    <submittedName>
        <fullName evidence="3">VOC family protein</fullName>
    </submittedName>
</protein>
<dbReference type="InterPro" id="IPR018146">
    <property type="entry name" value="Glyoxalase_1_CS"/>
</dbReference>
<dbReference type="PROSITE" id="PS00934">
    <property type="entry name" value="GLYOXALASE_I_1"/>
    <property type="match status" value="1"/>
</dbReference>
<evidence type="ECO:0000313" key="4">
    <source>
        <dbReference type="Proteomes" id="UP000626844"/>
    </source>
</evidence>
<dbReference type="PROSITE" id="PS51819">
    <property type="entry name" value="VOC"/>
    <property type="match status" value="1"/>
</dbReference>
<keyword evidence="4" id="KW-1185">Reference proteome</keyword>
<dbReference type="Gene3D" id="3.10.180.10">
    <property type="entry name" value="2,3-Dihydroxybiphenyl 1,2-Dioxygenase, domain 1"/>
    <property type="match status" value="1"/>
</dbReference>
<sequence>MAVRKLEHVGVMVKDLERSIAFYQDVLGLDLIDQFDANDPSIKLAFLGNKESGQIFVELIFGVENHFPVEGKVHHIAFTVDKIEEDIERLKSLQVTFTDKEITTLSNGSKYIFFKGPDDELLELFQPA</sequence>
<dbReference type="GO" id="GO:0046872">
    <property type="term" value="F:metal ion binding"/>
    <property type="evidence" value="ECO:0007669"/>
    <property type="project" value="UniProtKB-KW"/>
</dbReference>
<gene>
    <name evidence="3" type="ORF">IC621_24830</name>
</gene>
<dbReference type="InterPro" id="IPR037523">
    <property type="entry name" value="VOC_core"/>
</dbReference>
<keyword evidence="1" id="KW-0479">Metal-binding</keyword>
<dbReference type="AlphaFoldDB" id="A0A926NMH1"/>
<accession>A0A926NMH1</accession>
<evidence type="ECO:0000256" key="1">
    <source>
        <dbReference type="ARBA" id="ARBA00022723"/>
    </source>
</evidence>
<dbReference type="Pfam" id="PF00903">
    <property type="entry name" value="Glyoxalase"/>
    <property type="match status" value="1"/>
</dbReference>
<dbReference type="Proteomes" id="UP000626844">
    <property type="component" value="Unassembled WGS sequence"/>
</dbReference>
<evidence type="ECO:0000259" key="2">
    <source>
        <dbReference type="PROSITE" id="PS51819"/>
    </source>
</evidence>
<reference evidence="3" key="1">
    <citation type="submission" date="2020-09" db="EMBL/GenBank/DDBJ databases">
        <title>A novel bacterium of genus Bacillus, isolated from South China Sea.</title>
        <authorList>
            <person name="Huang H."/>
            <person name="Mo K."/>
            <person name="Hu Y."/>
        </authorList>
    </citation>
    <scope>NUCLEOTIDE SEQUENCE</scope>
    <source>
        <strain evidence="3">IB182487</strain>
    </source>
</reference>
<name>A0A926NMH1_9BACI</name>
<proteinExistence type="predicted"/>
<dbReference type="EMBL" id="JACXAI010000054">
    <property type="protein sequence ID" value="MBD1383415.1"/>
    <property type="molecule type" value="Genomic_DNA"/>
</dbReference>
<feature type="domain" description="VOC" evidence="2">
    <location>
        <begin position="5"/>
        <end position="127"/>
    </location>
</feature>